<gene>
    <name evidence="6" type="ORF">FNV43_RR14650</name>
</gene>
<evidence type="ECO:0000313" key="6">
    <source>
        <dbReference type="EMBL" id="KAF3444957.1"/>
    </source>
</evidence>
<sequence length="525" mass="59117">MKFYISTSGIKRVTISSPGKGVPATASRRIPSRTVLSVLLVLAIVLPFLFVRIAFIVLESATACSSTLDCIGGWRLLGGSDSSPKLRDELANALLEATEGNNINNEKDQIESFNELVKEMTSEHQDLKTFAFKTKAMLSRMEHKVQSARQRESVYWHLASHGVPKSLHCLCLKLAEEYAVNSMARSRIPPPEYVSRLSDPSFHHLVLLTDNVLAASVVISSTVQNSANPEKLVFHIVTDKKTYTPMHAWFAINSINSAAVEVKGLHQYDWSQEVNVGVKEMLEIHRLIWSHYYNNLKEEDFEYNGEHKRYLEALSPSSLSLMNHLRIYIPELFPDLNKIVFLDDDTVVQHDISPLWELDLEGKVIGAVSSLCGDDCCPGRKYEDYLNFSDPIISSNFDRDHCAWMYGLNVFDLEAWRRSNITASYHQWLKLSLQSGLALWYPGVIAPSLMAFEGQVHPIGSSFHVDGLGYRNPDVGSEHLEAAAVIHFSGPAKPWLEIGFPEVRGLWNKHVNSSNKFIRKCRMLG</sequence>
<comment type="pathway">
    <text evidence="1 5">Glycan metabolism; pectin biosynthesis.</text>
</comment>
<protein>
    <recommendedName>
        <fullName evidence="5">Hexosyltransferase</fullName>
        <ecNumber evidence="5">2.4.1.-</ecNumber>
    </recommendedName>
</protein>
<keyword evidence="3 5" id="KW-0328">Glycosyltransferase</keyword>
<dbReference type="GO" id="GO:0047262">
    <property type="term" value="F:polygalacturonate 4-alpha-galacturonosyltransferase activity"/>
    <property type="evidence" value="ECO:0007669"/>
    <property type="project" value="InterPro"/>
</dbReference>
<keyword evidence="5" id="KW-0472">Membrane</keyword>
<feature type="transmembrane region" description="Helical" evidence="5">
    <location>
        <begin position="35"/>
        <end position="58"/>
    </location>
</feature>
<organism evidence="6 7">
    <name type="scientific">Rhamnella rubrinervis</name>
    <dbReference type="NCBI Taxonomy" id="2594499"/>
    <lineage>
        <taxon>Eukaryota</taxon>
        <taxon>Viridiplantae</taxon>
        <taxon>Streptophyta</taxon>
        <taxon>Embryophyta</taxon>
        <taxon>Tracheophyta</taxon>
        <taxon>Spermatophyta</taxon>
        <taxon>Magnoliopsida</taxon>
        <taxon>eudicotyledons</taxon>
        <taxon>Gunneridae</taxon>
        <taxon>Pentapetalae</taxon>
        <taxon>rosids</taxon>
        <taxon>fabids</taxon>
        <taxon>Rosales</taxon>
        <taxon>Rhamnaceae</taxon>
        <taxon>rhamnoid group</taxon>
        <taxon>Rhamneae</taxon>
        <taxon>Rhamnella</taxon>
    </lineage>
</organism>
<comment type="subcellular location">
    <subcellularLocation>
        <location evidence="5">Golgi apparatus membrane</location>
        <topology evidence="5">Single-pass type II membrane protein</topology>
    </subcellularLocation>
</comment>
<dbReference type="Gene3D" id="3.90.550.10">
    <property type="entry name" value="Spore Coat Polysaccharide Biosynthesis Protein SpsA, Chain A"/>
    <property type="match status" value="1"/>
</dbReference>
<dbReference type="SUPFAM" id="SSF53448">
    <property type="entry name" value="Nucleotide-diphospho-sugar transferases"/>
    <property type="match status" value="1"/>
</dbReference>
<dbReference type="UniPathway" id="UPA00845"/>
<name>A0A8K0H3B3_9ROSA</name>
<evidence type="ECO:0000256" key="1">
    <source>
        <dbReference type="ARBA" id="ARBA00004877"/>
    </source>
</evidence>
<evidence type="ECO:0000313" key="7">
    <source>
        <dbReference type="Proteomes" id="UP000796880"/>
    </source>
</evidence>
<evidence type="ECO:0000256" key="3">
    <source>
        <dbReference type="ARBA" id="ARBA00022676"/>
    </source>
</evidence>
<evidence type="ECO:0000256" key="4">
    <source>
        <dbReference type="ARBA" id="ARBA00022679"/>
    </source>
</evidence>
<dbReference type="PANTHER" id="PTHR32116:SF30">
    <property type="entry name" value="GALACTURONOSYLTRANSFERASE 15-RELATED"/>
    <property type="match status" value="1"/>
</dbReference>
<dbReference type="InterPro" id="IPR029044">
    <property type="entry name" value="Nucleotide-diphossugar_trans"/>
</dbReference>
<keyword evidence="7" id="KW-1185">Reference proteome</keyword>
<keyword evidence="5" id="KW-0333">Golgi apparatus</keyword>
<proteinExistence type="inferred from homology"/>
<evidence type="ECO:0000256" key="5">
    <source>
        <dbReference type="RuleBase" id="RU362027"/>
    </source>
</evidence>
<keyword evidence="5" id="KW-0812">Transmembrane</keyword>
<dbReference type="PANTHER" id="PTHR32116">
    <property type="entry name" value="GALACTURONOSYLTRANSFERASE 4-RELATED"/>
    <property type="match status" value="1"/>
</dbReference>
<keyword evidence="4" id="KW-0808">Transferase</keyword>
<keyword evidence="5" id="KW-0961">Cell wall biogenesis/degradation</keyword>
<dbReference type="GO" id="GO:0045489">
    <property type="term" value="P:pectin biosynthetic process"/>
    <property type="evidence" value="ECO:0007669"/>
    <property type="project" value="UniProtKB-UniPathway"/>
</dbReference>
<dbReference type="InterPro" id="IPR029993">
    <property type="entry name" value="GAUT"/>
</dbReference>
<comment type="caution">
    <text evidence="6">The sequence shown here is derived from an EMBL/GenBank/DDBJ whole genome shotgun (WGS) entry which is preliminary data.</text>
</comment>
<dbReference type="CDD" id="cd06429">
    <property type="entry name" value="GT8_like_1"/>
    <property type="match status" value="1"/>
</dbReference>
<dbReference type="GO" id="GO:0000139">
    <property type="term" value="C:Golgi membrane"/>
    <property type="evidence" value="ECO:0007669"/>
    <property type="project" value="UniProtKB-SubCell"/>
</dbReference>
<evidence type="ECO:0000256" key="2">
    <source>
        <dbReference type="ARBA" id="ARBA00006351"/>
    </source>
</evidence>
<dbReference type="InterPro" id="IPR002495">
    <property type="entry name" value="Glyco_trans_8"/>
</dbReference>
<dbReference type="GO" id="GO:0071555">
    <property type="term" value="P:cell wall organization"/>
    <property type="evidence" value="ECO:0007669"/>
    <property type="project" value="UniProtKB-KW"/>
</dbReference>
<dbReference type="AlphaFoldDB" id="A0A8K0H3B3"/>
<accession>A0A8K0H3B3</accession>
<comment type="similarity">
    <text evidence="2 5">Belongs to the glycosyltransferase 8 family.</text>
</comment>
<dbReference type="OrthoDB" id="411524at2759"/>
<dbReference type="EMBL" id="VOIH02000006">
    <property type="protein sequence ID" value="KAF3444957.1"/>
    <property type="molecule type" value="Genomic_DNA"/>
</dbReference>
<dbReference type="Pfam" id="PF01501">
    <property type="entry name" value="Glyco_transf_8"/>
    <property type="match status" value="1"/>
</dbReference>
<reference evidence="6" key="1">
    <citation type="submission" date="2020-03" db="EMBL/GenBank/DDBJ databases">
        <title>A high-quality chromosome-level genome assembly of a woody plant with both climbing and erect habits, Rhamnella rubrinervis.</title>
        <authorList>
            <person name="Lu Z."/>
            <person name="Yang Y."/>
            <person name="Zhu X."/>
            <person name="Sun Y."/>
        </authorList>
    </citation>
    <scope>NUCLEOTIDE SEQUENCE</scope>
    <source>
        <strain evidence="6">BYM</strain>
        <tissue evidence="6">Leaf</tissue>
    </source>
</reference>
<dbReference type="EC" id="2.4.1.-" evidence="5"/>
<dbReference type="Proteomes" id="UP000796880">
    <property type="component" value="Unassembled WGS sequence"/>
</dbReference>
<keyword evidence="5" id="KW-1133">Transmembrane helix</keyword>